<protein>
    <submittedName>
        <fullName evidence="1">Uncharacterized protein</fullName>
    </submittedName>
</protein>
<organism evidence="1 2">
    <name type="scientific">Trifolium pratense</name>
    <name type="common">Red clover</name>
    <dbReference type="NCBI Taxonomy" id="57577"/>
    <lineage>
        <taxon>Eukaryota</taxon>
        <taxon>Viridiplantae</taxon>
        <taxon>Streptophyta</taxon>
        <taxon>Embryophyta</taxon>
        <taxon>Tracheophyta</taxon>
        <taxon>Spermatophyta</taxon>
        <taxon>Magnoliopsida</taxon>
        <taxon>eudicotyledons</taxon>
        <taxon>Gunneridae</taxon>
        <taxon>Pentapetalae</taxon>
        <taxon>rosids</taxon>
        <taxon>fabids</taxon>
        <taxon>Fabales</taxon>
        <taxon>Fabaceae</taxon>
        <taxon>Papilionoideae</taxon>
        <taxon>50 kb inversion clade</taxon>
        <taxon>NPAAA clade</taxon>
        <taxon>Hologalegina</taxon>
        <taxon>IRL clade</taxon>
        <taxon>Trifolieae</taxon>
        <taxon>Trifolium</taxon>
    </lineage>
</organism>
<feature type="non-terminal residue" evidence="1">
    <location>
        <position position="1"/>
    </location>
</feature>
<gene>
    <name evidence="1" type="ORF">L195_g023740</name>
</gene>
<evidence type="ECO:0000313" key="1">
    <source>
        <dbReference type="EMBL" id="PNY00460.1"/>
    </source>
</evidence>
<dbReference type="AlphaFoldDB" id="A0A2K3NBS1"/>
<reference evidence="1 2" key="1">
    <citation type="journal article" date="2014" name="Am. J. Bot.">
        <title>Genome assembly and annotation for red clover (Trifolium pratense; Fabaceae).</title>
        <authorList>
            <person name="Istvanek J."/>
            <person name="Jaros M."/>
            <person name="Krenek A."/>
            <person name="Repkova J."/>
        </authorList>
    </citation>
    <scope>NUCLEOTIDE SEQUENCE [LARGE SCALE GENOMIC DNA]</scope>
    <source>
        <strain evidence="2">cv. Tatra</strain>
        <tissue evidence="1">Young leaves</tissue>
    </source>
</reference>
<proteinExistence type="predicted"/>
<reference evidence="1 2" key="2">
    <citation type="journal article" date="2017" name="Front. Plant Sci.">
        <title>Gene Classification and Mining of Molecular Markers Useful in Red Clover (Trifolium pratense) Breeding.</title>
        <authorList>
            <person name="Istvanek J."/>
            <person name="Dluhosova J."/>
            <person name="Dluhos P."/>
            <person name="Patkova L."/>
            <person name="Nedelnik J."/>
            <person name="Repkova J."/>
        </authorList>
    </citation>
    <scope>NUCLEOTIDE SEQUENCE [LARGE SCALE GENOMIC DNA]</scope>
    <source>
        <strain evidence="2">cv. Tatra</strain>
        <tissue evidence="1">Young leaves</tissue>
    </source>
</reference>
<accession>A0A2K3NBS1</accession>
<dbReference type="Proteomes" id="UP000236291">
    <property type="component" value="Unassembled WGS sequence"/>
</dbReference>
<name>A0A2K3NBS1_TRIPR</name>
<comment type="caution">
    <text evidence="1">The sequence shown here is derived from an EMBL/GenBank/DDBJ whole genome shotgun (WGS) entry which is preliminary data.</text>
</comment>
<dbReference type="EMBL" id="ASHM01018947">
    <property type="protein sequence ID" value="PNY00460.1"/>
    <property type="molecule type" value="Genomic_DNA"/>
</dbReference>
<sequence length="55" mass="6215">RYNTTCITRDMEFSSMTIGCNSATAREYHRFHVQYPILQATAESSGIQVDQVASK</sequence>
<evidence type="ECO:0000313" key="2">
    <source>
        <dbReference type="Proteomes" id="UP000236291"/>
    </source>
</evidence>